<name>A0AAV7QTH4_PLEWA</name>
<protein>
    <submittedName>
        <fullName evidence="2">Uncharacterized protein</fullName>
    </submittedName>
</protein>
<evidence type="ECO:0000256" key="1">
    <source>
        <dbReference type="SAM" id="MobiDB-lite"/>
    </source>
</evidence>
<dbReference type="EMBL" id="JANPWB010000010">
    <property type="protein sequence ID" value="KAJ1141695.1"/>
    <property type="molecule type" value="Genomic_DNA"/>
</dbReference>
<dbReference type="Proteomes" id="UP001066276">
    <property type="component" value="Chromosome 6"/>
</dbReference>
<feature type="region of interest" description="Disordered" evidence="1">
    <location>
        <begin position="58"/>
        <end position="82"/>
    </location>
</feature>
<evidence type="ECO:0000313" key="3">
    <source>
        <dbReference type="Proteomes" id="UP001066276"/>
    </source>
</evidence>
<accession>A0AAV7QTH4</accession>
<evidence type="ECO:0000313" key="2">
    <source>
        <dbReference type="EMBL" id="KAJ1141695.1"/>
    </source>
</evidence>
<sequence>MTDLCRADRRRQRKAPEDRPAPEQADSTGRSGAATPRILDSIPGARLGAACGALIAAQGKRPQEEQTLAGGPPGKGKGGARA</sequence>
<dbReference type="AlphaFoldDB" id="A0AAV7QTH4"/>
<keyword evidence="3" id="KW-1185">Reference proteome</keyword>
<gene>
    <name evidence="2" type="ORF">NDU88_008023</name>
</gene>
<feature type="compositionally biased region" description="Gly residues" evidence="1">
    <location>
        <begin position="71"/>
        <end position="82"/>
    </location>
</feature>
<feature type="region of interest" description="Disordered" evidence="1">
    <location>
        <begin position="1"/>
        <end position="38"/>
    </location>
</feature>
<reference evidence="2" key="1">
    <citation type="journal article" date="2022" name="bioRxiv">
        <title>Sequencing and chromosome-scale assembly of the giantPleurodeles waltlgenome.</title>
        <authorList>
            <person name="Brown T."/>
            <person name="Elewa A."/>
            <person name="Iarovenko S."/>
            <person name="Subramanian E."/>
            <person name="Araus A.J."/>
            <person name="Petzold A."/>
            <person name="Susuki M."/>
            <person name="Suzuki K.-i.T."/>
            <person name="Hayashi T."/>
            <person name="Toyoda A."/>
            <person name="Oliveira C."/>
            <person name="Osipova E."/>
            <person name="Leigh N.D."/>
            <person name="Simon A."/>
            <person name="Yun M.H."/>
        </authorList>
    </citation>
    <scope>NUCLEOTIDE SEQUENCE</scope>
    <source>
        <strain evidence="2">20211129_DDA</strain>
        <tissue evidence="2">Liver</tissue>
    </source>
</reference>
<comment type="caution">
    <text evidence="2">The sequence shown here is derived from an EMBL/GenBank/DDBJ whole genome shotgun (WGS) entry which is preliminary data.</text>
</comment>
<proteinExistence type="predicted"/>
<organism evidence="2 3">
    <name type="scientific">Pleurodeles waltl</name>
    <name type="common">Iberian ribbed newt</name>
    <dbReference type="NCBI Taxonomy" id="8319"/>
    <lineage>
        <taxon>Eukaryota</taxon>
        <taxon>Metazoa</taxon>
        <taxon>Chordata</taxon>
        <taxon>Craniata</taxon>
        <taxon>Vertebrata</taxon>
        <taxon>Euteleostomi</taxon>
        <taxon>Amphibia</taxon>
        <taxon>Batrachia</taxon>
        <taxon>Caudata</taxon>
        <taxon>Salamandroidea</taxon>
        <taxon>Salamandridae</taxon>
        <taxon>Pleurodelinae</taxon>
        <taxon>Pleurodeles</taxon>
    </lineage>
</organism>